<feature type="transmembrane region" description="Helical" evidence="14">
    <location>
        <begin position="1259"/>
        <end position="1284"/>
    </location>
</feature>
<dbReference type="GO" id="GO:0141133">
    <property type="term" value="F:diphthine methyl ester synthase activity"/>
    <property type="evidence" value="ECO:0007669"/>
    <property type="project" value="UniProtKB-EC"/>
</dbReference>
<dbReference type="HAMAP" id="MF_01084">
    <property type="entry name" value="Diphthine_synth"/>
    <property type="match status" value="1"/>
</dbReference>
<evidence type="ECO:0000256" key="7">
    <source>
        <dbReference type="ARBA" id="ARBA00022679"/>
    </source>
</evidence>
<dbReference type="InterPro" id="IPR035996">
    <property type="entry name" value="4pyrrol_Methylase_sf"/>
</dbReference>
<dbReference type="InterPro" id="IPR005828">
    <property type="entry name" value="MFS_sugar_transport-like"/>
</dbReference>
<dbReference type="InterPro" id="IPR036322">
    <property type="entry name" value="WD40_repeat_dom_sf"/>
</dbReference>
<evidence type="ECO:0000256" key="12">
    <source>
        <dbReference type="ARBA" id="ARBA00048752"/>
    </source>
</evidence>
<evidence type="ECO:0000313" key="17">
    <source>
        <dbReference type="Proteomes" id="UP000601435"/>
    </source>
</evidence>
<feature type="domain" description="Major facilitator superfamily (MFS) profile" evidence="15">
    <location>
        <begin position="1019"/>
        <end position="1438"/>
    </location>
</feature>
<feature type="region of interest" description="Disordered" evidence="13">
    <location>
        <begin position="536"/>
        <end position="555"/>
    </location>
</feature>
<comment type="pathway">
    <text evidence="3">Protein modification; peptidyl-diphthamide biosynthesis.</text>
</comment>
<keyword evidence="11 14" id="KW-0472">Membrane</keyword>
<gene>
    <name evidence="16" type="primary">dph5</name>
    <name evidence="16" type="ORF">SNEC2469_LOCUS28191</name>
</gene>
<feature type="transmembrane region" description="Helical" evidence="14">
    <location>
        <begin position="1296"/>
        <end position="1317"/>
    </location>
</feature>
<comment type="function">
    <text evidence="1">S-adenosyl-L-methionine-dependent methyltransferase that catalyzes four methylations of the modified target histidine residue in translation elongation factor 2 (EF-2), to form an intermediate called diphthine methyl ester. The four successive methylation reactions represent the second step of diphthamide biosynthesis.</text>
</comment>
<dbReference type="CDD" id="cd11647">
    <property type="entry name" value="DHP5_DphB"/>
    <property type="match status" value="1"/>
</dbReference>
<dbReference type="InterPro" id="IPR036259">
    <property type="entry name" value="MFS_trans_sf"/>
</dbReference>
<feature type="transmembrane region" description="Helical" evidence="14">
    <location>
        <begin position="3269"/>
        <end position="3289"/>
    </location>
</feature>
<dbReference type="InterPro" id="IPR020846">
    <property type="entry name" value="MFS_dom"/>
</dbReference>
<feature type="transmembrane region" description="Helical" evidence="14">
    <location>
        <begin position="1087"/>
        <end position="1106"/>
    </location>
</feature>
<dbReference type="Gene3D" id="1.20.1250.20">
    <property type="entry name" value="MFS general substrate transporter like domains"/>
    <property type="match status" value="1"/>
</dbReference>
<keyword evidence="6" id="KW-0489">Methyltransferase</keyword>
<evidence type="ECO:0000256" key="14">
    <source>
        <dbReference type="SAM" id="Phobius"/>
    </source>
</evidence>
<feature type="transmembrane region" description="Helical" evidence="14">
    <location>
        <begin position="3301"/>
        <end position="3319"/>
    </location>
</feature>
<dbReference type="Pfam" id="PF00400">
    <property type="entry name" value="WD40"/>
    <property type="match status" value="1"/>
</dbReference>
<evidence type="ECO:0000256" key="8">
    <source>
        <dbReference type="ARBA" id="ARBA00022691"/>
    </source>
</evidence>
<dbReference type="UniPathway" id="UPA00559"/>
<accession>A0A813APA4</accession>
<dbReference type="InterPro" id="IPR001680">
    <property type="entry name" value="WD40_rpt"/>
</dbReference>
<dbReference type="SUPFAM" id="SSF57184">
    <property type="entry name" value="Growth factor receptor domain"/>
    <property type="match status" value="1"/>
</dbReference>
<dbReference type="InterPro" id="IPR014777">
    <property type="entry name" value="4pyrrole_Mease_sub1"/>
</dbReference>
<dbReference type="GO" id="GO:0032259">
    <property type="term" value="P:methylation"/>
    <property type="evidence" value="ECO:0007669"/>
    <property type="project" value="UniProtKB-KW"/>
</dbReference>
<evidence type="ECO:0000256" key="11">
    <source>
        <dbReference type="ARBA" id="ARBA00023136"/>
    </source>
</evidence>
<feature type="transmembrane region" description="Helical" evidence="14">
    <location>
        <begin position="2877"/>
        <end position="2899"/>
    </location>
</feature>
<keyword evidence="10 14" id="KW-1133">Transmembrane helix</keyword>
<feature type="compositionally biased region" description="Low complexity" evidence="13">
    <location>
        <begin position="536"/>
        <end position="547"/>
    </location>
</feature>
<dbReference type="OrthoDB" id="411991at2759"/>
<dbReference type="PROSITE" id="PS50850">
    <property type="entry name" value="MFS"/>
    <property type="match status" value="1"/>
</dbReference>
<reference evidence="16" key="1">
    <citation type="submission" date="2021-02" db="EMBL/GenBank/DDBJ databases">
        <authorList>
            <person name="Dougan E. K."/>
            <person name="Rhodes N."/>
            <person name="Thang M."/>
            <person name="Chan C."/>
        </authorList>
    </citation>
    <scope>NUCLEOTIDE SEQUENCE</scope>
</reference>
<keyword evidence="7" id="KW-0808">Transferase</keyword>
<feature type="transmembrane region" description="Helical" evidence="14">
    <location>
        <begin position="1355"/>
        <end position="1374"/>
    </location>
</feature>
<dbReference type="SUPFAM" id="SSF50978">
    <property type="entry name" value="WD40 repeat-like"/>
    <property type="match status" value="1"/>
</dbReference>
<feature type="transmembrane region" description="Helical" evidence="14">
    <location>
        <begin position="1329"/>
        <end position="1349"/>
    </location>
</feature>
<evidence type="ECO:0000313" key="16">
    <source>
        <dbReference type="EMBL" id="CAE7871458.1"/>
    </source>
</evidence>
<comment type="subcellular location">
    <subcellularLocation>
        <location evidence="2">Membrane</location>
        <topology evidence="2">Multi-pass membrane protein</topology>
    </subcellularLocation>
</comment>
<feature type="region of interest" description="Disordered" evidence="13">
    <location>
        <begin position="141"/>
        <end position="173"/>
    </location>
</feature>
<evidence type="ECO:0000256" key="13">
    <source>
        <dbReference type="SAM" id="MobiDB-lite"/>
    </source>
</evidence>
<dbReference type="SUPFAM" id="SSF103473">
    <property type="entry name" value="MFS general substrate transporter"/>
    <property type="match status" value="1"/>
</dbReference>
<dbReference type="Gene3D" id="2.10.50.10">
    <property type="entry name" value="Tumor Necrosis Factor Receptor, subunit A, domain 2"/>
    <property type="match status" value="1"/>
</dbReference>
<dbReference type="CDD" id="cd17316">
    <property type="entry name" value="MFS_SV2_like"/>
    <property type="match status" value="1"/>
</dbReference>
<dbReference type="PANTHER" id="PTHR10882:SF0">
    <property type="entry name" value="DIPHTHINE METHYL ESTER SYNTHASE"/>
    <property type="match status" value="1"/>
</dbReference>
<organism evidence="16 17">
    <name type="scientific">Symbiodinium necroappetens</name>
    <dbReference type="NCBI Taxonomy" id="1628268"/>
    <lineage>
        <taxon>Eukaryota</taxon>
        <taxon>Sar</taxon>
        <taxon>Alveolata</taxon>
        <taxon>Dinophyceae</taxon>
        <taxon>Suessiales</taxon>
        <taxon>Symbiodiniaceae</taxon>
        <taxon>Symbiodinium</taxon>
    </lineage>
</organism>
<protein>
    <recommendedName>
        <fullName evidence="5">diphthine methyl ester synthase</fullName>
        <ecNumber evidence="5">2.1.1.314</ecNumber>
    </recommendedName>
</protein>
<proteinExistence type="inferred from homology"/>
<feature type="transmembrane region" description="Helical" evidence="14">
    <location>
        <begin position="1174"/>
        <end position="1196"/>
    </location>
</feature>
<keyword evidence="8" id="KW-0949">S-adenosyl-L-methionine</keyword>
<dbReference type="Gene3D" id="2.130.10.10">
    <property type="entry name" value="YVTN repeat-like/Quinoprotein amine dehydrogenase"/>
    <property type="match status" value="2"/>
</dbReference>
<feature type="transmembrane region" description="Helical" evidence="14">
    <location>
        <begin position="2992"/>
        <end position="3013"/>
    </location>
</feature>
<dbReference type="InterPro" id="IPR009030">
    <property type="entry name" value="Growth_fac_rcpt_cys_sf"/>
</dbReference>
<name>A0A813APA4_9DINO</name>
<dbReference type="Pfam" id="PF00083">
    <property type="entry name" value="Sugar_tr"/>
    <property type="match status" value="1"/>
</dbReference>
<evidence type="ECO:0000256" key="1">
    <source>
        <dbReference type="ARBA" id="ARBA00004006"/>
    </source>
</evidence>
<dbReference type="SUPFAM" id="SSF82171">
    <property type="entry name" value="DPP6 N-terminal domain-like"/>
    <property type="match status" value="1"/>
</dbReference>
<feature type="transmembrane region" description="Helical" evidence="14">
    <location>
        <begin position="3071"/>
        <end position="3095"/>
    </location>
</feature>
<dbReference type="Pfam" id="PF00590">
    <property type="entry name" value="TP_methylase"/>
    <property type="match status" value="1"/>
</dbReference>
<dbReference type="SUPFAM" id="SSF53790">
    <property type="entry name" value="Tetrapyrrole methylase"/>
    <property type="match status" value="1"/>
</dbReference>
<feature type="transmembrane region" description="Helical" evidence="14">
    <location>
        <begin position="1112"/>
        <end position="1133"/>
    </location>
</feature>
<feature type="transmembrane region" description="Helical" evidence="14">
    <location>
        <begin position="3247"/>
        <end position="3263"/>
    </location>
</feature>
<evidence type="ECO:0000256" key="10">
    <source>
        <dbReference type="ARBA" id="ARBA00022989"/>
    </source>
</evidence>
<keyword evidence="17" id="KW-1185">Reference proteome</keyword>
<dbReference type="GO" id="GO:0017183">
    <property type="term" value="P:protein histidyl modification to diphthamide"/>
    <property type="evidence" value="ECO:0007669"/>
    <property type="project" value="UniProtKB-UniPathway"/>
</dbReference>
<feature type="compositionally biased region" description="Basic and acidic residues" evidence="13">
    <location>
        <begin position="163"/>
        <end position="173"/>
    </location>
</feature>
<feature type="transmembrane region" description="Helical" evidence="14">
    <location>
        <begin position="1386"/>
        <end position="1409"/>
    </location>
</feature>
<evidence type="ECO:0000256" key="9">
    <source>
        <dbReference type="ARBA" id="ARBA00022692"/>
    </source>
</evidence>
<feature type="transmembrane region" description="Helical" evidence="14">
    <location>
        <begin position="1145"/>
        <end position="1168"/>
    </location>
</feature>
<dbReference type="EMBL" id="CAJNJA010060697">
    <property type="protein sequence ID" value="CAE7871458.1"/>
    <property type="molecule type" value="Genomic_DNA"/>
</dbReference>
<evidence type="ECO:0000256" key="2">
    <source>
        <dbReference type="ARBA" id="ARBA00004141"/>
    </source>
</evidence>
<comment type="similarity">
    <text evidence="4">Belongs to the diphthine synthase family.</text>
</comment>
<dbReference type="GO" id="GO:0022857">
    <property type="term" value="F:transmembrane transporter activity"/>
    <property type="evidence" value="ECO:0007669"/>
    <property type="project" value="InterPro"/>
</dbReference>
<feature type="region of interest" description="Disordered" evidence="13">
    <location>
        <begin position="1"/>
        <end position="28"/>
    </location>
</feature>
<dbReference type="InterPro" id="IPR015943">
    <property type="entry name" value="WD40/YVTN_repeat-like_dom_sf"/>
</dbReference>
<evidence type="ECO:0000256" key="5">
    <source>
        <dbReference type="ARBA" id="ARBA00011927"/>
    </source>
</evidence>
<evidence type="ECO:0000256" key="6">
    <source>
        <dbReference type="ARBA" id="ARBA00022603"/>
    </source>
</evidence>
<dbReference type="InterPro" id="IPR000878">
    <property type="entry name" value="4pyrrol_Mease"/>
</dbReference>
<keyword evidence="9 14" id="KW-0812">Transmembrane</keyword>
<dbReference type="GO" id="GO:0016020">
    <property type="term" value="C:membrane"/>
    <property type="evidence" value="ECO:0007669"/>
    <property type="project" value="UniProtKB-SubCell"/>
</dbReference>
<sequence length="3592" mass="396407">MPTGEEPRRGARAPPLPRGDRALPQETAALISNSSRSRKEHKCATLAEWIDAGGSSHKGLTSQTSQISLLMLRSASLPNGYGFEFDRVLGRVVLRHVAGVVIHGQALLVDCDDVEFDTELSYHYCTWNEFCPASGKQSQTVETASESNDKVKSKGGQSFPRSQVHEEHTQKTRSLLERPFGAMVLWMIGLGLGDEGDISVKGLKAVQQSAYIYLEAYTSILPGLDRETLAAAYGVPEILEADRELVESGCEEMLERAKDQEVCFLVVGDPLCATTHTDLWLRARQREIPVRVIHNASVMNAVASCGLQLYRFGETVSIPFWQDGWRPDSWYDKILKNKKAGLHTLCLLDIKVKEQSVENLMRGRKVYEPPRFMTVSQALEQLVEVEKAKAEGVSAGIAFGLARLGREDQVIRAGPVEQLAEAEFGGPLHSLVICADDLHELEQEFVKHYQPLPSSIWRHWRTTRREPAFFAKGPEEVAAVLRGVAPHGEWAQELSCCIPLHQAPPLGSSSLPSESSDVELHFEGLGTELLPQDIRSAAQAQGAASPGTEEAEEAEDHHLRHGLRCIVDLGAVKKAVADGQELSLLRDDFGNSLLDAMICWPSSHLLKDDWPQFLETVQLLVANGVTCQVRMHKLLGFGNELSDRLNMDKLQIALHAGLRDKFKEEALQQFQHEQRGPFPASLETCLLRRVVREFPREQLLRPVKLQCLEVVKLLLGMNTRTAINMVRNEIHCMYLRMRHLPWLLSDYALDVCDARGRCLDGLDQSASDSKPSALSIWAAQMEMVRQWCTLPEVLAQDALAVRFLHSLAGPSGMDLPGPALRILEAFVLGPALHVQTFEEMERTELLAWESQPDSDWAEIRQRLLEQTQRRERRARPEEDTSVQPLPDAAEVFLLSAMLQHRTLTLSSEWQQDLALKQGLRIWMHLKSKGAQHDRNVKLAFHVSDGSHDVASEPAALAKIDERWLLSASGQEPVRTEKLGTDDEWLWLMLLRVNSGGKCKLHVGSGTRVLDDLGVGLYHVLVALFCSGVMLADGAEMLLISAIVSALGPELRLGRLARGLLVSTSFAGMQMGNLLSGPLSTRFGRRRICILSLWLVSFFGLLCSIVQSIGQLFFLQISLGCAIGIGGPSAVTLLTEATPTEQRGALSNATGFAFVLGEAWTAFGLLLFMPNLQGPWRLLCLWSVLPAFLMTPLGFLVQESPSWLQLCGKHKELDELLAKIQRLHGKSGVDIEVQKTSSAASATLSSAWHAIVRDGHCRTIVLASYLAFLMNYLFYGTTFAFTQIFAEMSGDWTSPAMEMLIISGAEFVGIILAWLLLLHPTLGRIRTLQLLCLASALCSAALTSADYGAFYVADPAAYALKAVVIIMFTFLLLYISEALPVSVRASGVGLCMGVGRLGSIAAPTVYGIGYQLHNSALPFLLSLVLLSLLGTELGAISVCLPKRPLRDLASEQLGGSYTKLYAKLECGARGDDNFCSGSPTLGCSIPTCEAWRQVVSGTILGLRPMCMSGARVAETFRALKSKTPQDVIMRVLPEVLCTGFKPLLGAWTRMPRWFWRMFSAKVGAVQPSTTQRTRAMLRLPKPCWRPEGALLREIVGERAPAPGQANVKRVLPGKYWYHVERGVTPRDVAHMRWAARIPGQGEAFEAETVASQGENHGQQILNIFKTWRRAENKKCNLQRDLADGRGDLVPVDEAWRFAKPRCRLPKMLRQGACMQLDSGSQHLARWLLLVAWLGQGASERVYRPVDSLDADIGDGRSGESCVVARTLNQSREAVLHLGMPPDSFESSDELIVSWQAGSRIVEGRSDGITVWRFDPAYGWRDELVQILWLSLAGNGEQAAVKGDKSAVQLWNISSDPRKWKASQALSGLEADPFWVSAVWSPTGWQFAYGDGPDMKLFRRNSSGCWESYQALQAQSLGWSTDEQQLATGAGNFLELWDLGKDGQFEKKQAWPVASECGSIAFSPDSAYLACMRSNSLSVWARIDGRWSEECVSNLKHTNPRSFQWHPLSQSLAVSANDGIHIWQVFAPGGPDGSGAWHLMHVLSDRDFTSPVSGMTWSHDGQHLVSGADAPPLQVWSIFGPGGWQKSHSFERTTITTPRYRSSRWTLSAKGFAFIATRLWLREGVLEHWNPSEEVAESPKLNGEIIRNYGVSSSGLHLLIRTKSGTEHWVASSARGSGERWQLNAKRAVRSNCQGSKTSIRWSPDDRRVALACRYSIRIYEPTHKGSLLLPFLLSEAEERDSKNKKGLHYIEALAWSPNSDSIAFGRAGTIHTWRPGDRHAVRHEGNNNHTTPIWSLEWSPNGQLIASASLEQIVVWKQNVADEKFQQLARFATDARRCPQRAWQWDLGPRLAWSIDSGYLATAECDSKLRFRDESLSFQVEYTLPVQGQVQDMVWSHGSLHVLSNSHADVDLLQTWSLPVGGGGFLLAALGFHFPTANPSDWMASFCSSTHVRCSCKDGRCEVSLVLSAAQIEWSTLQCGAGSRRIGAEVVVIRELVVRDWSIASAVPGLPDSAASLCERLSSFKHLRSLVLQGPTARGFWMCPLLAPLLRQLTIADAKRMQIPSVGLIDLFNSAPNLEVLNCTETAVPYLDGKLPRTLRKAVLRNSGVQEIVLPEAGSSWWPSHVEIDLRGNLQLSLPFPVRQPGQCQALLTESKEFSLCLEIAGLQTEADPSKKHSVHLQAFLEDNNSSTPGAMLRLDRSRLCTPGFVWRWWGGGSGSCQRCPQGRFNAVFSVSHLFECTPCQANEITLENASLSSASDCICDAGFLMMPGEGCRACIEIEQGENFNCSAPGLKFETAPVKDGFWRDPAHLLPLKCAAGNKPNGCVSGPPGHICRDGHLGPKCRQCAPSYFNRGGQCIKCAASQLKSATVSFASRFGAAAVGLFLLAATAAAALALCCRQHASYWPTRARQNLVKPPSLWNALQPYVLREVLAAIQVYQLFGVFSKILPDPDARSEASVLEMLQLKLGPLLLDSFHLDCVFSYTSSRMTQLIGGSLLPLAILLMLYVLLAILPLECQRCRKLWAQTQVQVINLLMVATASSVLSVGECDSEISPPIMTFVPGVYCNMGTYYLAVLFAVCLGGFYIMYVCMLLLGSFSRFNEIAKPVYKAGYAEYAITEGKTALEIKLPEDLQVTGYLQSAILDAHQIFCQQAIRKAYPHLDMCLQADLSEVKALGTRLVTIDGTLDIKTQDQLSDILFDGAWVNARLPSNFQSLVVRCLFLQFDRDDREGHLRGLEVFTKFTPDSFHFELLLKIGFLLVAFIPQLEGYQAQGAVGGFVCSILCLGLLAQPFSRPSQGRTLFLGLASLALAFLLLMISGTHFNLQADHHLCVLLNIARVFQLVPLMRMLLPLSCILLPETCRQNEDVSQELAFLQVSWQHVAYFKRQPYRILQDAQLQEVGETGKDGPKLPELNEGTVVLPLCCREKFWEVELKQAQKIWRGYLLAHLLEPIAVPLVSLRDAVACWSMEVEDETTHRITVQFKAAVSLAAVELLAPAAVTEKAMHLAAVISSRHAATDVLRDEASEEPLATDGAESSCCRSLLQYHLHQSVLSCVLILTGGVVGAGAPVIVETETTPSPADVWNLRLLGKQC</sequence>
<evidence type="ECO:0000259" key="15">
    <source>
        <dbReference type="PROSITE" id="PS50850"/>
    </source>
</evidence>
<dbReference type="NCBIfam" id="TIGR00522">
    <property type="entry name" value="dph5"/>
    <property type="match status" value="1"/>
</dbReference>
<dbReference type="Gene3D" id="3.30.950.10">
    <property type="entry name" value="Methyltransferase, Cobalt-precorrin-4 Transmethylase, Domain 2"/>
    <property type="match status" value="1"/>
</dbReference>
<dbReference type="SMART" id="SM00320">
    <property type="entry name" value="WD40"/>
    <property type="match status" value="7"/>
</dbReference>
<evidence type="ECO:0000256" key="3">
    <source>
        <dbReference type="ARBA" id="ARBA00005156"/>
    </source>
</evidence>
<dbReference type="FunFam" id="3.30.950.10:FF:000004">
    <property type="entry name" value="Diphthine synthase putative"/>
    <property type="match status" value="1"/>
</dbReference>
<dbReference type="InterPro" id="IPR004551">
    <property type="entry name" value="Dphthn_synthase"/>
</dbReference>
<comment type="caution">
    <text evidence="16">The sequence shown here is derived from an EMBL/GenBank/DDBJ whole genome shotgun (WGS) entry which is preliminary data.</text>
</comment>
<dbReference type="Gene3D" id="3.40.1010.10">
    <property type="entry name" value="Cobalt-precorrin-4 Transmethylase, Domain 1"/>
    <property type="match status" value="1"/>
</dbReference>
<dbReference type="PANTHER" id="PTHR10882">
    <property type="entry name" value="DIPHTHINE SYNTHASE"/>
    <property type="match status" value="1"/>
</dbReference>
<dbReference type="InterPro" id="IPR014776">
    <property type="entry name" value="4pyrrole_Mease_sub2"/>
</dbReference>
<feature type="transmembrane region" description="Helical" evidence="14">
    <location>
        <begin position="1016"/>
        <end position="1047"/>
    </location>
</feature>
<comment type="catalytic activity">
    <reaction evidence="12">
        <text>2-[(3S)-amino-3-carboxypropyl]-L-histidyl-[translation elongation factor 2] + 4 S-adenosyl-L-methionine = diphthine methyl ester-[translation elongation factor 2] + 4 S-adenosyl-L-homocysteine + 3 H(+)</text>
        <dbReference type="Rhea" id="RHEA:42652"/>
        <dbReference type="Rhea" id="RHEA-COMP:9749"/>
        <dbReference type="Rhea" id="RHEA-COMP:10173"/>
        <dbReference type="ChEBI" id="CHEBI:15378"/>
        <dbReference type="ChEBI" id="CHEBI:57856"/>
        <dbReference type="ChEBI" id="CHEBI:59789"/>
        <dbReference type="ChEBI" id="CHEBI:73995"/>
        <dbReference type="ChEBI" id="CHEBI:79005"/>
        <dbReference type="EC" id="2.1.1.314"/>
    </reaction>
</comment>
<evidence type="ECO:0000256" key="4">
    <source>
        <dbReference type="ARBA" id="ARBA00006729"/>
    </source>
</evidence>
<dbReference type="Proteomes" id="UP000601435">
    <property type="component" value="Unassembled WGS sequence"/>
</dbReference>
<dbReference type="EC" id="2.1.1.314" evidence="5"/>